<dbReference type="EMBL" id="CDOD01000004">
    <property type="protein sequence ID" value="CEN32719.1"/>
    <property type="molecule type" value="Genomic_DNA"/>
</dbReference>
<feature type="transmembrane region" description="Helical" evidence="6">
    <location>
        <begin position="269"/>
        <end position="291"/>
    </location>
</feature>
<feature type="transmembrane region" description="Helical" evidence="6">
    <location>
        <begin position="229"/>
        <end position="249"/>
    </location>
</feature>
<evidence type="ECO:0000256" key="1">
    <source>
        <dbReference type="ARBA" id="ARBA00004651"/>
    </source>
</evidence>
<evidence type="ECO:0000313" key="9">
    <source>
        <dbReference type="Proteomes" id="UP000038055"/>
    </source>
</evidence>
<keyword evidence="2" id="KW-1003">Cell membrane</keyword>
<evidence type="ECO:0000256" key="2">
    <source>
        <dbReference type="ARBA" id="ARBA00022475"/>
    </source>
</evidence>
<dbReference type="AlphaFoldDB" id="A0A0B7H2I0"/>
<evidence type="ECO:0000256" key="6">
    <source>
        <dbReference type="SAM" id="Phobius"/>
    </source>
</evidence>
<evidence type="ECO:0000256" key="4">
    <source>
        <dbReference type="ARBA" id="ARBA00022989"/>
    </source>
</evidence>
<accession>A0A0B7H2I0</accession>
<reference evidence="9" key="1">
    <citation type="submission" date="2015-01" db="EMBL/GenBank/DDBJ databases">
        <authorList>
            <person name="MANFREDI Pablo"/>
        </authorList>
    </citation>
    <scope>NUCLEOTIDE SEQUENCE [LARGE SCALE GENOMIC DNA]</scope>
    <source>
        <strain evidence="9">Ccyn2B</strain>
    </source>
</reference>
<keyword evidence="5 6" id="KW-0472">Membrane</keyword>
<evidence type="ECO:0000256" key="5">
    <source>
        <dbReference type="ARBA" id="ARBA00023136"/>
    </source>
</evidence>
<keyword evidence="4 6" id="KW-1133">Transmembrane helix</keyword>
<dbReference type="GO" id="GO:0140359">
    <property type="term" value="F:ABC-type transporter activity"/>
    <property type="evidence" value="ECO:0007669"/>
    <property type="project" value="InterPro"/>
</dbReference>
<evidence type="ECO:0000259" key="7">
    <source>
        <dbReference type="Pfam" id="PF12698"/>
    </source>
</evidence>
<feature type="transmembrane region" description="Helical" evidence="6">
    <location>
        <begin position="21"/>
        <end position="40"/>
    </location>
</feature>
<feature type="transmembrane region" description="Helical" evidence="6">
    <location>
        <begin position="353"/>
        <end position="372"/>
    </location>
</feature>
<evidence type="ECO:0000313" key="8">
    <source>
        <dbReference type="EMBL" id="CEN32719.1"/>
    </source>
</evidence>
<gene>
    <name evidence="8" type="ORF">CCYN2B_120050</name>
</gene>
<feature type="domain" description="ABC-2 type transporter transmembrane" evidence="7">
    <location>
        <begin position="22"/>
        <end position="370"/>
    </location>
</feature>
<dbReference type="STRING" id="28189.CCYN74_460003"/>
<feature type="transmembrane region" description="Helical" evidence="6">
    <location>
        <begin position="298"/>
        <end position="316"/>
    </location>
</feature>
<dbReference type="InterPro" id="IPR013525">
    <property type="entry name" value="ABC2_TM"/>
</dbReference>
<dbReference type="eggNOG" id="COG0842">
    <property type="taxonomic scope" value="Bacteria"/>
</dbReference>
<dbReference type="PANTHER" id="PTHR30294">
    <property type="entry name" value="MEMBRANE COMPONENT OF ABC TRANSPORTER YHHJ-RELATED"/>
    <property type="match status" value="1"/>
</dbReference>
<keyword evidence="3 6" id="KW-0812">Transmembrane</keyword>
<dbReference type="RefSeq" id="WP_041990164.1">
    <property type="nucleotide sequence ID" value="NZ_CDOD01000004.1"/>
</dbReference>
<proteinExistence type="predicted"/>
<name>A0A0B7H2I0_9FLAO</name>
<keyword evidence="9" id="KW-1185">Reference proteome</keyword>
<feature type="transmembrane region" description="Helical" evidence="6">
    <location>
        <begin position="184"/>
        <end position="208"/>
    </location>
</feature>
<dbReference type="Proteomes" id="UP000038055">
    <property type="component" value="Unassembled WGS sequence"/>
</dbReference>
<dbReference type="Pfam" id="PF12698">
    <property type="entry name" value="ABC2_membrane_3"/>
    <property type="match status" value="1"/>
</dbReference>
<evidence type="ECO:0000256" key="3">
    <source>
        <dbReference type="ARBA" id="ARBA00022692"/>
    </source>
</evidence>
<organism evidence="8 9">
    <name type="scientific">Capnocytophaga cynodegmi</name>
    <dbReference type="NCBI Taxonomy" id="28189"/>
    <lineage>
        <taxon>Bacteria</taxon>
        <taxon>Pseudomonadati</taxon>
        <taxon>Bacteroidota</taxon>
        <taxon>Flavobacteriia</taxon>
        <taxon>Flavobacteriales</taxon>
        <taxon>Flavobacteriaceae</taxon>
        <taxon>Capnocytophaga</taxon>
    </lineage>
</organism>
<protein>
    <recommendedName>
        <fullName evidence="7">ABC-2 type transporter transmembrane domain-containing protein</fullName>
    </recommendedName>
</protein>
<sequence length="387" mass="44144">MKHFLFIFYSEWKNLLFAPKRLFYVLVLPLLLFTLLSLLFKSEVPRDLPMAYIDRDQTQLSSKLVTMLDATPSIEMAVPVTDESEARKLIQQQKVFGFIEIPSDFHKKILQGNFQEVVCYTNGQFIMASGLISRDFQTTLGTFSAGVTMQKKTQKGMQTQKALAEAQPILIDEHVLYNPFTNNAFYLLTALLPMMLQMVVMMVTVYVLGIEFRYQQGKYWLEQSGGNPAIALIGKLLPYTITLFFVAWWMNFLLFKLVGAPLQTTMFSVTLMTCLLVIVYQIIGITIASVIPDFRTALTIGSGFTAIAFSFSVYTFPVEGLPVSMQYLANVFPFTHFLEYYVNRAVKGIPFLFTWKPIVSLSLFMLLFVWGYGKFVKMIKKGGYEKA</sequence>
<dbReference type="Gene3D" id="3.40.1710.10">
    <property type="entry name" value="abc type-2 transporter like domain"/>
    <property type="match status" value="1"/>
</dbReference>
<dbReference type="PANTHER" id="PTHR30294:SF47">
    <property type="entry name" value="INNER MEMBRANE TRANSPORT PERMEASE YHHJ"/>
    <property type="match status" value="1"/>
</dbReference>
<comment type="subcellular location">
    <subcellularLocation>
        <location evidence="1">Cell membrane</location>
        <topology evidence="1">Multi-pass membrane protein</topology>
    </subcellularLocation>
</comment>
<dbReference type="InterPro" id="IPR051449">
    <property type="entry name" value="ABC-2_transporter_component"/>
</dbReference>
<dbReference type="GO" id="GO:0005886">
    <property type="term" value="C:plasma membrane"/>
    <property type="evidence" value="ECO:0007669"/>
    <property type="project" value="UniProtKB-SubCell"/>
</dbReference>